<comment type="similarity">
    <text evidence="2">Belongs to the cytidine and deoxycytidylate deaminase family.</text>
</comment>
<organism evidence="9 10">
    <name type="scientific">Fluviicola taffensis (strain DSM 16823 / NCIMB 13979 / RW262)</name>
    <dbReference type="NCBI Taxonomy" id="755732"/>
    <lineage>
        <taxon>Bacteria</taxon>
        <taxon>Pseudomonadati</taxon>
        <taxon>Bacteroidota</taxon>
        <taxon>Flavobacteriia</taxon>
        <taxon>Flavobacteriales</taxon>
        <taxon>Crocinitomicaceae</taxon>
        <taxon>Fluviicola</taxon>
    </lineage>
</organism>
<dbReference type="PROSITE" id="PS51747">
    <property type="entry name" value="CYT_DCMP_DEAMINASES_2"/>
    <property type="match status" value="1"/>
</dbReference>
<dbReference type="InterPro" id="IPR015517">
    <property type="entry name" value="dCMP_deaminase-rel"/>
</dbReference>
<gene>
    <name evidence="9" type="ordered locus">Fluta_1594</name>
</gene>
<evidence type="ECO:0000259" key="8">
    <source>
        <dbReference type="PROSITE" id="PS51747"/>
    </source>
</evidence>
<keyword evidence="3 7" id="KW-0479">Metal-binding</keyword>
<dbReference type="OrthoDB" id="9788517at2"/>
<evidence type="ECO:0000256" key="4">
    <source>
        <dbReference type="ARBA" id="ARBA00022801"/>
    </source>
</evidence>
<reference evidence="10" key="2">
    <citation type="submission" date="2011-02" db="EMBL/GenBank/DDBJ databases">
        <title>The complete genome of Fluviicola taffensis DSM 16823.</title>
        <authorList>
            <consortium name="US DOE Joint Genome Institute (JGI-PGF)"/>
            <person name="Lucas S."/>
            <person name="Copeland A."/>
            <person name="Lapidus A."/>
            <person name="Bruce D."/>
            <person name="Goodwin L."/>
            <person name="Pitluck S."/>
            <person name="Kyrpides N."/>
            <person name="Mavromatis K."/>
            <person name="Ivanova N."/>
            <person name="Mikhailova N."/>
            <person name="Pagani I."/>
            <person name="Chertkov O."/>
            <person name="Detter J.C."/>
            <person name="Han C."/>
            <person name="Tapia R."/>
            <person name="Land M."/>
            <person name="Hauser L."/>
            <person name="Markowitz V."/>
            <person name="Cheng J.-F."/>
            <person name="Hugenholtz P."/>
            <person name="Woyke T."/>
            <person name="Wu D."/>
            <person name="Tindall B."/>
            <person name="Pomrenke H.G."/>
            <person name="Brambilla E."/>
            <person name="Klenk H.-P."/>
            <person name="Eisen J.A."/>
        </authorList>
    </citation>
    <scope>NUCLEOTIDE SEQUENCE [LARGE SCALE GENOMIC DNA]</scope>
    <source>
        <strain evidence="10">DSM 16823 / RW262 / RW262</strain>
    </source>
</reference>
<dbReference type="RefSeq" id="WP_013686357.1">
    <property type="nucleotide sequence ID" value="NC_015321.1"/>
</dbReference>
<dbReference type="CDD" id="cd01286">
    <property type="entry name" value="deoxycytidylate_deaminase"/>
    <property type="match status" value="1"/>
</dbReference>
<dbReference type="GO" id="GO:0008270">
    <property type="term" value="F:zinc ion binding"/>
    <property type="evidence" value="ECO:0007669"/>
    <property type="project" value="InterPro"/>
</dbReference>
<evidence type="ECO:0000256" key="6">
    <source>
        <dbReference type="PIRSR" id="PIRSR006019-1"/>
    </source>
</evidence>
<feature type="active site" description="Proton donor" evidence="6">
    <location>
        <position position="80"/>
    </location>
</feature>
<dbReference type="EMBL" id="CP002542">
    <property type="protein sequence ID" value="AEA43586.1"/>
    <property type="molecule type" value="Genomic_DNA"/>
</dbReference>
<dbReference type="STRING" id="755732.Fluta_1594"/>
<evidence type="ECO:0000313" key="9">
    <source>
        <dbReference type="EMBL" id="AEA43586.1"/>
    </source>
</evidence>
<evidence type="ECO:0000256" key="5">
    <source>
        <dbReference type="ARBA" id="ARBA00022833"/>
    </source>
</evidence>
<dbReference type="InterPro" id="IPR016192">
    <property type="entry name" value="APOBEC/CMP_deaminase_Zn-bd"/>
</dbReference>
<accession>F2IFW5</accession>
<keyword evidence="5 7" id="KW-0862">Zinc</keyword>
<dbReference type="eggNOG" id="COG2131">
    <property type="taxonomic scope" value="Bacteria"/>
</dbReference>
<dbReference type="KEGG" id="fte:Fluta_1594"/>
<proteinExistence type="inferred from homology"/>
<dbReference type="PANTHER" id="PTHR11086:SF18">
    <property type="entry name" value="DEOXYCYTIDYLATE DEAMINASE"/>
    <property type="match status" value="1"/>
</dbReference>
<comment type="cofactor">
    <cofactor evidence="1 7">
        <name>Zn(2+)</name>
        <dbReference type="ChEBI" id="CHEBI:29105"/>
    </cofactor>
</comment>
<evidence type="ECO:0000313" key="10">
    <source>
        <dbReference type="Proteomes" id="UP000007463"/>
    </source>
</evidence>
<protein>
    <submittedName>
        <fullName evidence="9">CMP/dCMP deaminase zinc-binding protein</fullName>
    </submittedName>
</protein>
<sequence>MFVELDKEVTEEKKLRYDKAYLRMAQTWAELSHCERKKVGALIVRDGRIISDGYNGTPAGFENCCEDQNGNTQWYVLHAEANAILKVARSTNDCSGATLFITLSPCKDCSKLVLQAGIKRVVYMMEYKDTTGVDFLKSAGVEVVHISDPN</sequence>
<evidence type="ECO:0000256" key="1">
    <source>
        <dbReference type="ARBA" id="ARBA00001947"/>
    </source>
</evidence>
<dbReference type="Pfam" id="PF00383">
    <property type="entry name" value="dCMP_cyt_deam_1"/>
    <property type="match status" value="1"/>
</dbReference>
<dbReference type="InterPro" id="IPR016193">
    <property type="entry name" value="Cytidine_deaminase-like"/>
</dbReference>
<evidence type="ECO:0000256" key="7">
    <source>
        <dbReference type="PIRSR" id="PIRSR006019-2"/>
    </source>
</evidence>
<evidence type="ECO:0000256" key="3">
    <source>
        <dbReference type="ARBA" id="ARBA00022723"/>
    </source>
</evidence>
<dbReference type="SUPFAM" id="SSF53927">
    <property type="entry name" value="Cytidine deaminase-like"/>
    <property type="match status" value="1"/>
</dbReference>
<dbReference type="GO" id="GO:0006220">
    <property type="term" value="P:pyrimidine nucleotide metabolic process"/>
    <property type="evidence" value="ECO:0007669"/>
    <property type="project" value="InterPro"/>
</dbReference>
<dbReference type="GO" id="GO:0004132">
    <property type="term" value="F:dCMP deaminase activity"/>
    <property type="evidence" value="ECO:0007669"/>
    <property type="project" value="InterPro"/>
</dbReference>
<keyword evidence="10" id="KW-1185">Reference proteome</keyword>
<feature type="binding site" evidence="7">
    <location>
        <position position="106"/>
    </location>
    <ligand>
        <name>Zn(2+)</name>
        <dbReference type="ChEBI" id="CHEBI:29105"/>
        <note>catalytic</note>
    </ligand>
</feature>
<dbReference type="InterPro" id="IPR002125">
    <property type="entry name" value="CMP_dCMP_dom"/>
</dbReference>
<dbReference type="PANTHER" id="PTHR11086">
    <property type="entry name" value="DEOXYCYTIDYLATE DEAMINASE-RELATED"/>
    <property type="match status" value="1"/>
</dbReference>
<keyword evidence="4" id="KW-0378">Hydrolase</keyword>
<evidence type="ECO:0000256" key="2">
    <source>
        <dbReference type="ARBA" id="ARBA00006576"/>
    </source>
</evidence>
<feature type="domain" description="CMP/dCMP-type deaminase" evidence="8">
    <location>
        <begin position="16"/>
        <end position="142"/>
    </location>
</feature>
<dbReference type="PIRSF" id="PIRSF006019">
    <property type="entry name" value="dCMP_deaminase"/>
    <property type="match status" value="1"/>
</dbReference>
<reference evidence="9 10" key="1">
    <citation type="journal article" date="2011" name="Stand. Genomic Sci.">
        <title>Complete genome sequence of the gliding freshwater bacterium Fluviicola taffensis type strain (RW262).</title>
        <authorList>
            <person name="Woyke T."/>
            <person name="Chertkov O."/>
            <person name="Lapidus A."/>
            <person name="Nolan M."/>
            <person name="Lucas S."/>
            <person name="Del Rio T.G."/>
            <person name="Tice H."/>
            <person name="Cheng J.F."/>
            <person name="Tapia R."/>
            <person name="Han C."/>
            <person name="Goodwin L."/>
            <person name="Pitluck S."/>
            <person name="Liolios K."/>
            <person name="Pagani I."/>
            <person name="Ivanova N."/>
            <person name="Huntemann M."/>
            <person name="Mavromatis K."/>
            <person name="Mikhailova N."/>
            <person name="Pati A."/>
            <person name="Chen A."/>
            <person name="Palaniappan K."/>
            <person name="Land M."/>
            <person name="Hauser L."/>
            <person name="Brambilla E.M."/>
            <person name="Rohde M."/>
            <person name="Mwirichia R."/>
            <person name="Sikorski J."/>
            <person name="Tindall B.J."/>
            <person name="Goker M."/>
            <person name="Bristow J."/>
            <person name="Eisen J.A."/>
            <person name="Markowitz V."/>
            <person name="Hugenholtz P."/>
            <person name="Klenk H.P."/>
            <person name="Kyrpides N.C."/>
        </authorList>
    </citation>
    <scope>NUCLEOTIDE SEQUENCE [LARGE SCALE GENOMIC DNA]</scope>
    <source>
        <strain evidence="10">DSM 16823 / RW262 / RW262</strain>
    </source>
</reference>
<dbReference type="PROSITE" id="PS00903">
    <property type="entry name" value="CYT_DCMP_DEAMINASES_1"/>
    <property type="match status" value="1"/>
</dbReference>
<dbReference type="Proteomes" id="UP000007463">
    <property type="component" value="Chromosome"/>
</dbReference>
<dbReference type="AlphaFoldDB" id="F2IFW5"/>
<dbReference type="Gene3D" id="3.40.140.10">
    <property type="entry name" value="Cytidine Deaminase, domain 2"/>
    <property type="match status" value="1"/>
</dbReference>
<feature type="binding site" evidence="7">
    <location>
        <position position="78"/>
    </location>
    <ligand>
        <name>Zn(2+)</name>
        <dbReference type="ChEBI" id="CHEBI:29105"/>
        <note>catalytic</note>
    </ligand>
</feature>
<feature type="binding site" evidence="7">
    <location>
        <position position="109"/>
    </location>
    <ligand>
        <name>Zn(2+)</name>
        <dbReference type="ChEBI" id="CHEBI:29105"/>
        <note>catalytic</note>
    </ligand>
</feature>
<dbReference type="InterPro" id="IPR035105">
    <property type="entry name" value="Deoxycytidylate_deaminase_dom"/>
</dbReference>
<dbReference type="InterPro" id="IPR016473">
    <property type="entry name" value="dCMP_deaminase"/>
</dbReference>
<dbReference type="GO" id="GO:0005737">
    <property type="term" value="C:cytoplasm"/>
    <property type="evidence" value="ECO:0007669"/>
    <property type="project" value="TreeGrafter"/>
</dbReference>
<dbReference type="HOGENOM" id="CLU_047993_2_2_10"/>
<name>F2IFW5_FLUTR</name>